<dbReference type="AlphaFoldDB" id="A0A1V6TDR2"/>
<dbReference type="STRING" id="303698.A0A1V6TDR2"/>
<dbReference type="InterPro" id="IPR036859">
    <property type="entry name" value="CAP-Gly_dom_sf"/>
</dbReference>
<dbReference type="PROSITE" id="PS51450">
    <property type="entry name" value="LRR"/>
    <property type="match status" value="3"/>
</dbReference>
<dbReference type="InterPro" id="IPR003591">
    <property type="entry name" value="Leu-rich_rpt_typical-subtyp"/>
</dbReference>
<evidence type="ECO:0000256" key="2">
    <source>
        <dbReference type="ARBA" id="ARBA00022737"/>
    </source>
</evidence>
<keyword evidence="2" id="KW-0677">Repeat</keyword>
<dbReference type="PANTHER" id="PTHR46652">
    <property type="entry name" value="LEUCINE-RICH REPEAT AND IQ DOMAIN-CONTAINING PROTEIN 1-RELATED"/>
    <property type="match status" value="1"/>
</dbReference>
<feature type="domain" description="CAP-Gly" evidence="3">
    <location>
        <begin position="23"/>
        <end position="69"/>
    </location>
</feature>
<dbReference type="SUPFAM" id="SSF52058">
    <property type="entry name" value="L domain-like"/>
    <property type="match status" value="1"/>
</dbReference>
<dbReference type="PROSITE" id="PS50245">
    <property type="entry name" value="CAP_GLY_2"/>
    <property type="match status" value="1"/>
</dbReference>
<accession>A0A1V6TDR2</accession>
<dbReference type="Pfam" id="PF01302">
    <property type="entry name" value="CAP_GLY"/>
    <property type="match status" value="1"/>
</dbReference>
<dbReference type="EMBL" id="MLKD01000007">
    <property type="protein sequence ID" value="OQE24512.1"/>
    <property type="molecule type" value="Genomic_DNA"/>
</dbReference>
<dbReference type="SMART" id="SM00369">
    <property type="entry name" value="LRR_TYP"/>
    <property type="match status" value="3"/>
</dbReference>
<evidence type="ECO:0000313" key="5">
    <source>
        <dbReference type="Proteomes" id="UP000191285"/>
    </source>
</evidence>
<sequence length="608" mass="67749">MNGSLVGQRRSFDGQLCTIRYVGSVQGTAGDWLGVEWDDATRGKHAGEHKGIRYFTCKSNYPTAGSFVRPSRPSEPPRSFLEGLREKYASEYEREFSNKSISHNNLPQKPIEISGKVVEEVGFDKIRKQLAELQELRIVLLDGLLISGVLSSYDQPEDQVLQHVQEISTTCPQITELDLSRSLLTSWRDVWHICGQLKKLRKLKVNGNRFHALEDGIVFEGITELHLEETLLSWEEIVEVASRFPALSSLTVSGNQLTSISQPLTGNVTRLILENNDISSLSDIRHLEKLSTLEHLSLRGNNISSINSDSDAATDLRFPRTVQSLDISRNNISSWSFLNKLSIVFPGLTTLRITGNPLYDLSPLPPSVAAATSTMSASKPMSADEGFMLVLARFPNSLRTLNFSAISLQDRSNAEMYYLSLIGKELSATSTTDEPNVIATHPRYAELCDLYGEPTIKRAVSGDASGAQAIHPRSVAARLVKMVFRLQQQSDESAPQTQVKEIPTSFDSYQVKALVSRLFGLEPYGFKLIWETDEFDPVENTTIEETDWHGDSDDDEMHTVSHASASANTSRFIRREVELSESTRDIGFLFQGEMGEVRIRVDIPTSST</sequence>
<protein>
    <recommendedName>
        <fullName evidence="3">CAP-Gly domain-containing protein</fullName>
    </recommendedName>
</protein>
<reference evidence="5" key="1">
    <citation type="journal article" date="2017" name="Nat. Microbiol.">
        <title>Global analysis of biosynthetic gene clusters reveals vast potential of secondary metabolite production in Penicillium species.</title>
        <authorList>
            <person name="Nielsen J.C."/>
            <person name="Grijseels S."/>
            <person name="Prigent S."/>
            <person name="Ji B."/>
            <person name="Dainat J."/>
            <person name="Nielsen K.F."/>
            <person name="Frisvad J.C."/>
            <person name="Workman M."/>
            <person name="Nielsen J."/>
        </authorList>
    </citation>
    <scope>NUCLEOTIDE SEQUENCE [LARGE SCALE GENOMIC DNA]</scope>
    <source>
        <strain evidence="5">IBT 24891</strain>
    </source>
</reference>
<dbReference type="Gene3D" id="2.30.30.190">
    <property type="entry name" value="CAP Gly-rich-like domain"/>
    <property type="match status" value="1"/>
</dbReference>
<dbReference type="SMART" id="SM01052">
    <property type="entry name" value="CAP_GLY"/>
    <property type="match status" value="1"/>
</dbReference>
<dbReference type="InterPro" id="IPR000938">
    <property type="entry name" value="CAP-Gly_domain"/>
</dbReference>
<dbReference type="InterPro" id="IPR032675">
    <property type="entry name" value="LRR_dom_sf"/>
</dbReference>
<gene>
    <name evidence="4" type="ORF">PENSTE_c007G03837</name>
</gene>
<evidence type="ECO:0000256" key="1">
    <source>
        <dbReference type="ARBA" id="ARBA00022614"/>
    </source>
</evidence>
<organism evidence="4 5">
    <name type="scientific">Penicillium steckii</name>
    <dbReference type="NCBI Taxonomy" id="303698"/>
    <lineage>
        <taxon>Eukaryota</taxon>
        <taxon>Fungi</taxon>
        <taxon>Dikarya</taxon>
        <taxon>Ascomycota</taxon>
        <taxon>Pezizomycotina</taxon>
        <taxon>Eurotiomycetes</taxon>
        <taxon>Eurotiomycetidae</taxon>
        <taxon>Eurotiales</taxon>
        <taxon>Aspergillaceae</taxon>
        <taxon>Penicillium</taxon>
    </lineage>
</organism>
<evidence type="ECO:0000313" key="4">
    <source>
        <dbReference type="EMBL" id="OQE24512.1"/>
    </source>
</evidence>
<dbReference type="InterPro" id="IPR050836">
    <property type="entry name" value="SDS22/Internalin_LRR"/>
</dbReference>
<dbReference type="SUPFAM" id="SSF74924">
    <property type="entry name" value="Cap-Gly domain"/>
    <property type="match status" value="1"/>
</dbReference>
<name>A0A1V6TDR2_9EURO</name>
<dbReference type="Proteomes" id="UP000191285">
    <property type="component" value="Unassembled WGS sequence"/>
</dbReference>
<dbReference type="Gene3D" id="3.80.10.10">
    <property type="entry name" value="Ribonuclease Inhibitor"/>
    <property type="match status" value="2"/>
</dbReference>
<dbReference type="OrthoDB" id="5273213at2759"/>
<dbReference type="InterPro" id="IPR001611">
    <property type="entry name" value="Leu-rich_rpt"/>
</dbReference>
<proteinExistence type="predicted"/>
<evidence type="ECO:0000259" key="3">
    <source>
        <dbReference type="PROSITE" id="PS50245"/>
    </source>
</evidence>
<comment type="caution">
    <text evidence="4">The sequence shown here is derived from an EMBL/GenBank/DDBJ whole genome shotgun (WGS) entry which is preliminary data.</text>
</comment>
<dbReference type="PANTHER" id="PTHR46652:SF3">
    <property type="entry name" value="LEUCINE-RICH REPEAT-CONTAINING PROTEIN 9"/>
    <property type="match status" value="1"/>
</dbReference>
<keyword evidence="1" id="KW-0433">Leucine-rich repeat</keyword>
<keyword evidence="5" id="KW-1185">Reference proteome</keyword>